<evidence type="ECO:0000313" key="6">
    <source>
        <dbReference type="Proteomes" id="UP001527925"/>
    </source>
</evidence>
<feature type="compositionally biased region" description="Low complexity" evidence="2">
    <location>
        <begin position="481"/>
        <end position="497"/>
    </location>
</feature>
<dbReference type="Proteomes" id="UP001527925">
    <property type="component" value="Unassembled WGS sequence"/>
</dbReference>
<evidence type="ECO:0000256" key="1">
    <source>
        <dbReference type="RuleBase" id="RU363044"/>
    </source>
</evidence>
<dbReference type="Pfam" id="PF05970">
    <property type="entry name" value="PIF1"/>
    <property type="match status" value="1"/>
</dbReference>
<gene>
    <name evidence="5" type="ORF">HK105_201667</name>
</gene>
<feature type="region of interest" description="Disordered" evidence="2">
    <location>
        <begin position="802"/>
        <end position="841"/>
    </location>
</feature>
<protein>
    <recommendedName>
        <fullName evidence="1">ATP-dependent DNA helicase</fullName>
        <ecNumber evidence="1">5.6.2.3</ecNumber>
    </recommendedName>
</protein>
<dbReference type="InterPro" id="IPR027417">
    <property type="entry name" value="P-loop_NTPase"/>
</dbReference>
<dbReference type="InterPro" id="IPR010285">
    <property type="entry name" value="DNA_helicase_pif1-like_DEAD"/>
</dbReference>
<dbReference type="InterPro" id="IPR009027">
    <property type="entry name" value="Ribosomal_bL9/RNase_H1_N"/>
</dbReference>
<evidence type="ECO:0000256" key="2">
    <source>
        <dbReference type="SAM" id="MobiDB-lite"/>
    </source>
</evidence>
<evidence type="ECO:0000259" key="4">
    <source>
        <dbReference type="Pfam" id="PF05970"/>
    </source>
</evidence>
<feature type="region of interest" description="Disordered" evidence="2">
    <location>
        <begin position="653"/>
        <end position="689"/>
    </location>
</feature>
<comment type="cofactor">
    <cofactor evidence="1">
        <name>Mg(2+)</name>
        <dbReference type="ChEBI" id="CHEBI:18420"/>
    </cofactor>
</comment>
<dbReference type="EMBL" id="JADGIZ020000005">
    <property type="protein sequence ID" value="KAL2918833.1"/>
    <property type="molecule type" value="Genomic_DNA"/>
</dbReference>
<dbReference type="Gene3D" id="3.40.50.300">
    <property type="entry name" value="P-loop containing nucleotide triphosphate hydrolases"/>
    <property type="match status" value="1"/>
</dbReference>
<comment type="similarity">
    <text evidence="1">Belongs to the helicase family.</text>
</comment>
<sequence length="841" mass="91686">MMLQQPEDPVGPYVWFTALVNTFCLARKPKSTLALLGQLALMLKRSTRDIQPSHGTKCTLSESLAHTAEGRKYYAMRISRNPGIYRSWSKARSLIDGCAGARYKSFSTVAEAMAFILEQFPNATFTKNVNGEYIMDDPSAVNEIVAAASLKKDKLRGIVFGALEDSDAAGVPYDSIAAASRLRQLTAAWEADPRSRLPLNPEQQQAFDAIVEGRNVCITGMRATGKQTLMLHVKLHFTRSHRVFAPTSACAMRSLMRGLESTQSWMGVGKAIGTKRQILSKVRKNAALRKAWIDTDALLIEDVSRLSAQLFELIDYISRELRKAPDRPFGGMQVVLCGDFYELPPVLSGAISCPDCGQSHRLGFEKENMTAHQPGAILECINEDCGKLFQNTWTMFAFEAPAWSTDEIIHIDLLRTYMGDTRLATLISELRAGMTTDETSKMLASRAQTMDAVITTETSTELPPPSPNAGPSNAPEEHQQQHQGPPQSPSPEQQQLFQQQLVGKTVQNTTATFSVNITPTEEDASNINMLCISALTTSMAVFEASDTVIKSFDFSSRGQLREGPVDESLVLKRGAMVILLPERHGTQMRPRLGRICGFVAPSPEMQAQISARLARGLEAVRDAMLEWISKHQLLPQVILEPFEEQLAPGAALAGGDLGSGAGPSGGAGPSIESAGGPHSENPTRLQPRSAAVCAPATVVTIEPRTWTVTFKDRLVAWRIQLPLRLAYAVSLDKSAGLVFPRIRLTSAHRWGPGQAHAALYRSATVEGLHLYYMHDSSFEPTHQVVAFMATCGMQPFSTAITSRVLPDTDANEQDSKGHGRGKSKKPVDPSSLAGTPRKGSG</sequence>
<feature type="compositionally biased region" description="Gly residues" evidence="2">
    <location>
        <begin position="655"/>
        <end position="668"/>
    </location>
</feature>
<keyword evidence="1" id="KW-0227">DNA damage</keyword>
<dbReference type="InterPro" id="IPR051055">
    <property type="entry name" value="PIF1_helicase"/>
</dbReference>
<feature type="region of interest" description="Disordered" evidence="2">
    <location>
        <begin position="456"/>
        <end position="497"/>
    </location>
</feature>
<dbReference type="SUPFAM" id="SSF55658">
    <property type="entry name" value="L9 N-domain-like"/>
    <property type="match status" value="1"/>
</dbReference>
<proteinExistence type="inferred from homology"/>
<dbReference type="Pfam" id="PF01693">
    <property type="entry name" value="Cauli_VI"/>
    <property type="match status" value="1"/>
</dbReference>
<accession>A0ABR4NH42</accession>
<keyword evidence="1" id="KW-0234">DNA repair</keyword>
<dbReference type="EC" id="5.6.2.3" evidence="1"/>
<keyword evidence="1" id="KW-0547">Nucleotide-binding</keyword>
<dbReference type="PANTHER" id="PTHR47642:SF5">
    <property type="entry name" value="ATP-DEPENDENT DNA HELICASE"/>
    <property type="match status" value="1"/>
</dbReference>
<name>A0ABR4NH42_9FUNG</name>
<organism evidence="5 6">
    <name type="scientific">Polyrhizophydium stewartii</name>
    <dbReference type="NCBI Taxonomy" id="2732419"/>
    <lineage>
        <taxon>Eukaryota</taxon>
        <taxon>Fungi</taxon>
        <taxon>Fungi incertae sedis</taxon>
        <taxon>Chytridiomycota</taxon>
        <taxon>Chytridiomycota incertae sedis</taxon>
        <taxon>Chytridiomycetes</taxon>
        <taxon>Rhizophydiales</taxon>
        <taxon>Rhizophydiales incertae sedis</taxon>
        <taxon>Polyrhizophydium</taxon>
    </lineage>
</organism>
<keyword evidence="1" id="KW-0233">DNA recombination</keyword>
<dbReference type="SUPFAM" id="SSF52540">
    <property type="entry name" value="P-loop containing nucleoside triphosphate hydrolases"/>
    <property type="match status" value="1"/>
</dbReference>
<dbReference type="Gene3D" id="3.40.970.10">
    <property type="entry name" value="Ribonuclease H1, N-terminal domain"/>
    <property type="match status" value="1"/>
</dbReference>
<feature type="domain" description="Ribonuclease H1 N-terminal" evidence="3">
    <location>
        <begin position="72"/>
        <end position="115"/>
    </location>
</feature>
<evidence type="ECO:0000313" key="5">
    <source>
        <dbReference type="EMBL" id="KAL2918833.1"/>
    </source>
</evidence>
<keyword evidence="6" id="KW-1185">Reference proteome</keyword>
<comment type="catalytic activity">
    <reaction evidence="1">
        <text>ATP + H2O = ADP + phosphate + H(+)</text>
        <dbReference type="Rhea" id="RHEA:13065"/>
        <dbReference type="ChEBI" id="CHEBI:15377"/>
        <dbReference type="ChEBI" id="CHEBI:15378"/>
        <dbReference type="ChEBI" id="CHEBI:30616"/>
        <dbReference type="ChEBI" id="CHEBI:43474"/>
        <dbReference type="ChEBI" id="CHEBI:456216"/>
        <dbReference type="EC" id="5.6.2.3"/>
    </reaction>
</comment>
<keyword evidence="1" id="KW-0347">Helicase</keyword>
<keyword evidence="1" id="KW-0378">Hydrolase</keyword>
<dbReference type="InterPro" id="IPR011320">
    <property type="entry name" value="RNase_H1_N"/>
</dbReference>
<comment type="caution">
    <text evidence="5">The sequence shown here is derived from an EMBL/GenBank/DDBJ whole genome shotgun (WGS) entry which is preliminary data.</text>
</comment>
<evidence type="ECO:0000259" key="3">
    <source>
        <dbReference type="Pfam" id="PF01693"/>
    </source>
</evidence>
<feature type="domain" description="DNA helicase Pif1-like DEAD-box helicase" evidence="4">
    <location>
        <begin position="199"/>
        <end position="349"/>
    </location>
</feature>
<keyword evidence="1" id="KW-0067">ATP-binding</keyword>
<dbReference type="PANTHER" id="PTHR47642">
    <property type="entry name" value="ATP-DEPENDENT DNA HELICASE"/>
    <property type="match status" value="1"/>
</dbReference>
<dbReference type="InterPro" id="IPR037056">
    <property type="entry name" value="RNase_H1_N_sf"/>
</dbReference>
<reference evidence="5 6" key="1">
    <citation type="submission" date="2023-09" db="EMBL/GenBank/DDBJ databases">
        <title>Pangenome analysis of Batrachochytrium dendrobatidis and related Chytrids.</title>
        <authorList>
            <person name="Yacoub M.N."/>
            <person name="Stajich J.E."/>
            <person name="James T.Y."/>
        </authorList>
    </citation>
    <scope>NUCLEOTIDE SEQUENCE [LARGE SCALE GENOMIC DNA]</scope>
    <source>
        <strain evidence="5 6">JEL0888</strain>
    </source>
</reference>